<dbReference type="RefSeq" id="WP_341406951.1">
    <property type="nucleotide sequence ID" value="NZ_JBBUKT010000010.1"/>
</dbReference>
<feature type="transmembrane region" description="Helical" evidence="1">
    <location>
        <begin position="45"/>
        <end position="68"/>
    </location>
</feature>
<evidence type="ECO:0000256" key="1">
    <source>
        <dbReference type="SAM" id="Phobius"/>
    </source>
</evidence>
<feature type="transmembrane region" description="Helical" evidence="1">
    <location>
        <begin position="309"/>
        <end position="327"/>
    </location>
</feature>
<dbReference type="PANTHER" id="PTHR36840">
    <property type="entry name" value="BLL5714 PROTEIN"/>
    <property type="match status" value="1"/>
</dbReference>
<name>A0ABU9AZI9_9BACT</name>
<feature type="transmembrane region" description="Helical" evidence="1">
    <location>
        <begin position="80"/>
        <end position="100"/>
    </location>
</feature>
<dbReference type="Proteomes" id="UP001371305">
    <property type="component" value="Unassembled WGS sequence"/>
</dbReference>
<organism evidence="2 3">
    <name type="scientific">Luteolibacter soli</name>
    <dbReference type="NCBI Taxonomy" id="3135280"/>
    <lineage>
        <taxon>Bacteria</taxon>
        <taxon>Pseudomonadati</taxon>
        <taxon>Verrucomicrobiota</taxon>
        <taxon>Verrucomicrobiia</taxon>
        <taxon>Verrucomicrobiales</taxon>
        <taxon>Verrucomicrobiaceae</taxon>
        <taxon>Luteolibacter</taxon>
    </lineage>
</organism>
<feature type="transmembrane region" description="Helical" evidence="1">
    <location>
        <begin position="21"/>
        <end position="39"/>
    </location>
</feature>
<feature type="transmembrane region" description="Helical" evidence="1">
    <location>
        <begin position="336"/>
        <end position="353"/>
    </location>
</feature>
<feature type="transmembrane region" description="Helical" evidence="1">
    <location>
        <begin position="138"/>
        <end position="156"/>
    </location>
</feature>
<feature type="transmembrane region" description="Helical" evidence="1">
    <location>
        <begin position="106"/>
        <end position="126"/>
    </location>
</feature>
<accession>A0ABU9AZI9</accession>
<evidence type="ECO:0000313" key="2">
    <source>
        <dbReference type="EMBL" id="MEK7953188.1"/>
    </source>
</evidence>
<feature type="transmembrane region" description="Helical" evidence="1">
    <location>
        <begin position="204"/>
        <end position="226"/>
    </location>
</feature>
<keyword evidence="1" id="KW-1133">Transmembrane helix</keyword>
<keyword evidence="3" id="KW-1185">Reference proteome</keyword>
<feature type="transmembrane region" description="Helical" evidence="1">
    <location>
        <begin position="162"/>
        <end position="183"/>
    </location>
</feature>
<keyword evidence="1" id="KW-0472">Membrane</keyword>
<gene>
    <name evidence="2" type="ORF">WKV53_21920</name>
</gene>
<sequence>MNDLLRPRHGHASEKVSFVELFFDLVFVFAVTQLSHSLIGHFSLIGALQTLMALLAMWWVWIFTAWVTNWLDPEKQPVRCLLLVMMIVGLVFSAAIPNAFGSRGLAFAGSYVTLQLGRTLFFLWAVKNEPGIFRGFQRIICWLGAGSIFWIMGGFMEGSSRIACWGLALLIEYISPSAGFYVPGLGKSRSTDWQVSGHHMAERCGLFIIIALGESLLVTGATFSGLEWTTPLISAFVALVLGSIAMWWLYFDTASDFGTHVISSSENPGHLARLAYTYLHLFLVAGIILSAAADEFVLAHPTGHTDAKTAIALLGGAALYLLGNVLFKKAISGRTPWSHLVATTALALLGAASAHLAPWLLATFTALVLVAVAWWERHSRCLRD</sequence>
<dbReference type="Pfam" id="PF06772">
    <property type="entry name" value="LtrA"/>
    <property type="match status" value="1"/>
</dbReference>
<dbReference type="InterPro" id="IPR010640">
    <property type="entry name" value="Low_temperature_requirement_A"/>
</dbReference>
<dbReference type="PANTHER" id="PTHR36840:SF1">
    <property type="entry name" value="BLL5714 PROTEIN"/>
    <property type="match status" value="1"/>
</dbReference>
<feature type="transmembrane region" description="Helical" evidence="1">
    <location>
        <begin position="271"/>
        <end position="289"/>
    </location>
</feature>
<keyword evidence="1" id="KW-0812">Transmembrane</keyword>
<dbReference type="EMBL" id="JBBUKT010000010">
    <property type="protein sequence ID" value="MEK7953188.1"/>
    <property type="molecule type" value="Genomic_DNA"/>
</dbReference>
<evidence type="ECO:0000313" key="3">
    <source>
        <dbReference type="Proteomes" id="UP001371305"/>
    </source>
</evidence>
<protein>
    <submittedName>
        <fullName evidence="2">Low temperature requirement protein A</fullName>
    </submittedName>
</protein>
<feature type="transmembrane region" description="Helical" evidence="1">
    <location>
        <begin position="232"/>
        <end position="251"/>
    </location>
</feature>
<comment type="caution">
    <text evidence="2">The sequence shown here is derived from an EMBL/GenBank/DDBJ whole genome shotgun (WGS) entry which is preliminary data.</text>
</comment>
<proteinExistence type="predicted"/>
<reference evidence="2 3" key="1">
    <citation type="submission" date="2024-04" db="EMBL/GenBank/DDBJ databases">
        <title>Luteolibacter sp. isolated from soil.</title>
        <authorList>
            <person name="An J."/>
        </authorList>
    </citation>
    <scope>NUCLEOTIDE SEQUENCE [LARGE SCALE GENOMIC DNA]</scope>
    <source>
        <strain evidence="2 3">Y139</strain>
    </source>
</reference>